<evidence type="ECO:0000256" key="1">
    <source>
        <dbReference type="SAM" id="MobiDB-lite"/>
    </source>
</evidence>
<keyword evidence="3" id="KW-1185">Reference proteome</keyword>
<name>A0A4C1W2Y6_EUMVA</name>
<comment type="caution">
    <text evidence="2">The sequence shown here is derived from an EMBL/GenBank/DDBJ whole genome shotgun (WGS) entry which is preliminary data.</text>
</comment>
<gene>
    <name evidence="2" type="ORF">EVAR_39443_1</name>
</gene>
<organism evidence="2 3">
    <name type="scientific">Eumeta variegata</name>
    <name type="common">Bagworm moth</name>
    <name type="synonym">Eumeta japonica</name>
    <dbReference type="NCBI Taxonomy" id="151549"/>
    <lineage>
        <taxon>Eukaryota</taxon>
        <taxon>Metazoa</taxon>
        <taxon>Ecdysozoa</taxon>
        <taxon>Arthropoda</taxon>
        <taxon>Hexapoda</taxon>
        <taxon>Insecta</taxon>
        <taxon>Pterygota</taxon>
        <taxon>Neoptera</taxon>
        <taxon>Endopterygota</taxon>
        <taxon>Lepidoptera</taxon>
        <taxon>Glossata</taxon>
        <taxon>Ditrysia</taxon>
        <taxon>Tineoidea</taxon>
        <taxon>Psychidae</taxon>
        <taxon>Oiketicinae</taxon>
        <taxon>Eumeta</taxon>
    </lineage>
</organism>
<accession>A0A4C1W2Y6</accession>
<sequence length="251" mass="27527">MGGLNKDVCRRIYSFNLSLPFPPAGNGLWLKGPIVFGNYIPPLRDVAAVTIVITIGPITCLRSDLSHQNVAPQTPVSNRRAWVCAASRYDADDCVSSPVYYPHPKCVTSSLNNRIPRGRAVNTSSPQNGRRGRGPGAKTHVRIIKDEYYYCGAGARCPAAADRRLRAIVRLCRLSGHEANVDGLVSDHFNLPSREFAIESYYAANHIMRAAIVQCGTIVREINSNELILDPTNKQTQSETCSIHSRAAPVK</sequence>
<evidence type="ECO:0000313" key="2">
    <source>
        <dbReference type="EMBL" id="GBP44435.1"/>
    </source>
</evidence>
<evidence type="ECO:0000313" key="3">
    <source>
        <dbReference type="Proteomes" id="UP000299102"/>
    </source>
</evidence>
<dbReference type="AlphaFoldDB" id="A0A4C1W2Y6"/>
<dbReference type="Proteomes" id="UP000299102">
    <property type="component" value="Unassembled WGS sequence"/>
</dbReference>
<protein>
    <submittedName>
        <fullName evidence="2">Uncharacterized protein</fullName>
    </submittedName>
</protein>
<proteinExistence type="predicted"/>
<reference evidence="2 3" key="1">
    <citation type="journal article" date="2019" name="Commun. Biol.">
        <title>The bagworm genome reveals a unique fibroin gene that provides high tensile strength.</title>
        <authorList>
            <person name="Kono N."/>
            <person name="Nakamura H."/>
            <person name="Ohtoshi R."/>
            <person name="Tomita M."/>
            <person name="Numata K."/>
            <person name="Arakawa K."/>
        </authorList>
    </citation>
    <scope>NUCLEOTIDE SEQUENCE [LARGE SCALE GENOMIC DNA]</scope>
</reference>
<dbReference type="EMBL" id="BGZK01000453">
    <property type="protein sequence ID" value="GBP44435.1"/>
    <property type="molecule type" value="Genomic_DNA"/>
</dbReference>
<feature type="region of interest" description="Disordered" evidence="1">
    <location>
        <begin position="117"/>
        <end position="137"/>
    </location>
</feature>